<keyword evidence="2" id="KW-1185">Reference proteome</keyword>
<sequence length="197" mass="22509">MAQIFGEFLHQFPPDHDSLELTFTPTSRPIKQRWRNNLLSAHFVADYFSTFLPLDADNPSREKRIKQGKGAVSYVANELLENAMKFNNEKVKSKIKFGIHFIEESQTVTAAIFATNSITTEGMEKFQSFIQELLTEDPNELYIRQVEQSVEDENNNASGLGLLTMINDYQAQLGWKFEQISEQPKIILVTTMAQVTV</sequence>
<dbReference type="EMBL" id="CZDF01000132">
    <property type="protein sequence ID" value="CUR30434.1"/>
    <property type="molecule type" value="Genomic_DNA"/>
</dbReference>
<dbReference type="InterPro" id="IPR058084">
    <property type="entry name" value="Slr1658-like"/>
</dbReference>
<gene>
    <name evidence="1" type="ORF">PL9214290024</name>
</gene>
<accession>A0A1J1LEK6</accession>
<proteinExistence type="predicted"/>
<dbReference type="STRING" id="671072.PL9214290024"/>
<name>A0A1J1LEK6_9CYAN</name>
<dbReference type="Proteomes" id="UP000184315">
    <property type="component" value="Unassembled WGS sequence"/>
</dbReference>
<dbReference type="InterPro" id="IPR046239">
    <property type="entry name" value="DUF6272"/>
</dbReference>
<dbReference type="OrthoDB" id="5488639at2"/>
<protein>
    <recommendedName>
        <fullName evidence="3">ATP-binding protein</fullName>
    </recommendedName>
</protein>
<dbReference type="AlphaFoldDB" id="A0A1J1LEK6"/>
<dbReference type="NCBIfam" id="NF047703">
    <property type="entry name" value="slr1658_superfam"/>
    <property type="match status" value="1"/>
</dbReference>
<organism evidence="1 2">
    <name type="scientific">Planktothrix tepida PCC 9214</name>
    <dbReference type="NCBI Taxonomy" id="671072"/>
    <lineage>
        <taxon>Bacteria</taxon>
        <taxon>Bacillati</taxon>
        <taxon>Cyanobacteriota</taxon>
        <taxon>Cyanophyceae</taxon>
        <taxon>Oscillatoriophycideae</taxon>
        <taxon>Oscillatoriales</taxon>
        <taxon>Microcoleaceae</taxon>
        <taxon>Planktothrix</taxon>
    </lineage>
</organism>
<evidence type="ECO:0000313" key="1">
    <source>
        <dbReference type="EMBL" id="CUR30434.1"/>
    </source>
</evidence>
<reference evidence="2" key="1">
    <citation type="submission" date="2015-10" db="EMBL/GenBank/DDBJ databases">
        <authorList>
            <person name="Regsiter A."/>
            <person name="william w."/>
        </authorList>
    </citation>
    <scope>NUCLEOTIDE SEQUENCE [LARGE SCALE GENOMIC DNA]</scope>
</reference>
<evidence type="ECO:0000313" key="2">
    <source>
        <dbReference type="Proteomes" id="UP000184315"/>
    </source>
</evidence>
<evidence type="ECO:0008006" key="3">
    <source>
        <dbReference type="Google" id="ProtNLM"/>
    </source>
</evidence>
<dbReference type="Pfam" id="PF19788">
    <property type="entry name" value="DUF6272"/>
    <property type="match status" value="1"/>
</dbReference>
<dbReference type="RefSeq" id="WP_072717438.1">
    <property type="nucleotide sequence ID" value="NZ_LN889782.1"/>
</dbReference>